<protein>
    <submittedName>
        <fullName evidence="2">Uncharacterized protein</fullName>
    </submittedName>
</protein>
<organism evidence="2 3">
    <name type="scientific">Triparma laevis f. longispina</name>
    <dbReference type="NCBI Taxonomy" id="1714387"/>
    <lineage>
        <taxon>Eukaryota</taxon>
        <taxon>Sar</taxon>
        <taxon>Stramenopiles</taxon>
        <taxon>Ochrophyta</taxon>
        <taxon>Bolidophyceae</taxon>
        <taxon>Parmales</taxon>
        <taxon>Triparmaceae</taxon>
        <taxon>Triparma</taxon>
    </lineage>
</organism>
<keyword evidence="3" id="KW-1185">Reference proteome</keyword>
<feature type="coiled-coil region" evidence="1">
    <location>
        <begin position="21"/>
        <end position="64"/>
    </location>
</feature>
<dbReference type="AlphaFoldDB" id="A0A9W7DQW5"/>
<accession>A0A9W7DQW5</accession>
<evidence type="ECO:0000256" key="1">
    <source>
        <dbReference type="SAM" id="Coils"/>
    </source>
</evidence>
<dbReference type="EMBL" id="BRXW01000400">
    <property type="protein sequence ID" value="GMH51005.1"/>
    <property type="molecule type" value="Genomic_DNA"/>
</dbReference>
<keyword evidence="1" id="KW-0175">Coiled coil</keyword>
<name>A0A9W7DQW5_9STRA</name>
<evidence type="ECO:0000313" key="3">
    <source>
        <dbReference type="Proteomes" id="UP001165122"/>
    </source>
</evidence>
<reference evidence="3" key="1">
    <citation type="journal article" date="2023" name="Commun. Biol.">
        <title>Genome analysis of Parmales, the sister group of diatoms, reveals the evolutionary specialization of diatoms from phago-mixotrophs to photoautotrophs.</title>
        <authorList>
            <person name="Ban H."/>
            <person name="Sato S."/>
            <person name="Yoshikawa S."/>
            <person name="Yamada K."/>
            <person name="Nakamura Y."/>
            <person name="Ichinomiya M."/>
            <person name="Sato N."/>
            <person name="Blanc-Mathieu R."/>
            <person name="Endo H."/>
            <person name="Kuwata A."/>
            <person name="Ogata H."/>
        </authorList>
    </citation>
    <scope>NUCLEOTIDE SEQUENCE [LARGE SCALE GENOMIC DNA]</scope>
    <source>
        <strain evidence="3">NIES 3700</strain>
    </source>
</reference>
<comment type="caution">
    <text evidence="2">The sequence shown here is derived from an EMBL/GenBank/DDBJ whole genome shotgun (WGS) entry which is preliminary data.</text>
</comment>
<gene>
    <name evidence="2" type="ORF">TrLO_g12740</name>
</gene>
<evidence type="ECO:0000313" key="2">
    <source>
        <dbReference type="EMBL" id="GMH51005.1"/>
    </source>
</evidence>
<dbReference type="Proteomes" id="UP001165122">
    <property type="component" value="Unassembled WGS sequence"/>
</dbReference>
<proteinExistence type="predicted"/>
<sequence length="77" mass="8489">MVKALKNQVTKIIAALKSNATADQTAKIASLEAELKIARLEKENAELKAQNIELKAEKEITSLKQLASTNTNKKRKI</sequence>